<feature type="transmembrane region" description="Helical" evidence="2">
    <location>
        <begin position="355"/>
        <end position="374"/>
    </location>
</feature>
<feature type="transmembrane region" description="Helical" evidence="2">
    <location>
        <begin position="119"/>
        <end position="139"/>
    </location>
</feature>
<gene>
    <name evidence="3" type="ORF">A3F23_02275</name>
</gene>
<feature type="transmembrane region" description="Helical" evidence="2">
    <location>
        <begin position="275"/>
        <end position="293"/>
    </location>
</feature>
<feature type="transmembrane region" description="Helical" evidence="2">
    <location>
        <begin position="523"/>
        <end position="541"/>
    </location>
</feature>
<organism evidence="3 4">
    <name type="scientific">Candidatus Giovannonibacteria bacterium RIFCSPHIGHO2_12_FULL_43_15</name>
    <dbReference type="NCBI Taxonomy" id="1798341"/>
    <lineage>
        <taxon>Bacteria</taxon>
        <taxon>Candidatus Giovannoniibacteriota</taxon>
    </lineage>
</organism>
<feature type="transmembrane region" description="Helical" evidence="2">
    <location>
        <begin position="217"/>
        <end position="239"/>
    </location>
</feature>
<feature type="transmembrane region" description="Helical" evidence="2">
    <location>
        <begin position="63"/>
        <end position="83"/>
    </location>
</feature>
<dbReference type="PANTHER" id="PTHR38434">
    <property type="entry name" value="BLL2549 PROTEIN"/>
    <property type="match status" value="1"/>
</dbReference>
<feature type="transmembrane region" description="Helical" evidence="2">
    <location>
        <begin position="389"/>
        <end position="407"/>
    </location>
</feature>
<keyword evidence="2" id="KW-0812">Transmembrane</keyword>
<accession>A0A1F5WRK3</accession>
<keyword evidence="2" id="KW-0472">Membrane</keyword>
<feature type="region of interest" description="Disordered" evidence="1">
    <location>
        <begin position="1"/>
        <end position="21"/>
    </location>
</feature>
<evidence type="ECO:0000313" key="4">
    <source>
        <dbReference type="Proteomes" id="UP000177723"/>
    </source>
</evidence>
<feature type="transmembrane region" description="Helical" evidence="2">
    <location>
        <begin position="493"/>
        <end position="511"/>
    </location>
</feature>
<dbReference type="InterPro" id="IPR019286">
    <property type="entry name" value="DUF2339_TM"/>
</dbReference>
<feature type="transmembrane region" description="Helical" evidence="2">
    <location>
        <begin position="329"/>
        <end position="348"/>
    </location>
</feature>
<dbReference type="EMBL" id="MFHT01000003">
    <property type="protein sequence ID" value="OGF78234.1"/>
    <property type="molecule type" value="Genomic_DNA"/>
</dbReference>
<dbReference type="AlphaFoldDB" id="A0A1F5WRK3"/>
<dbReference type="PANTHER" id="PTHR38434:SF1">
    <property type="entry name" value="BLL2549 PROTEIN"/>
    <property type="match status" value="1"/>
</dbReference>
<dbReference type="Pfam" id="PF10101">
    <property type="entry name" value="DUF2339"/>
    <property type="match status" value="2"/>
</dbReference>
<feature type="transmembrane region" description="Helical" evidence="2">
    <location>
        <begin position="251"/>
        <end position="269"/>
    </location>
</feature>
<keyword evidence="2" id="KW-1133">Transmembrane helix</keyword>
<feature type="transmembrane region" description="Helical" evidence="2">
    <location>
        <begin position="419"/>
        <end position="444"/>
    </location>
</feature>
<feature type="transmembrane region" description="Helical" evidence="2">
    <location>
        <begin position="193"/>
        <end position="211"/>
    </location>
</feature>
<evidence type="ECO:0000313" key="3">
    <source>
        <dbReference type="EMBL" id="OGF78234.1"/>
    </source>
</evidence>
<dbReference type="Proteomes" id="UP000177723">
    <property type="component" value="Unassembled WGS sequence"/>
</dbReference>
<evidence type="ECO:0000256" key="2">
    <source>
        <dbReference type="SAM" id="Phobius"/>
    </source>
</evidence>
<feature type="transmembrane region" description="Helical" evidence="2">
    <location>
        <begin position="146"/>
        <end position="163"/>
    </location>
</feature>
<protein>
    <recommendedName>
        <fullName evidence="5">DUF2339 domain-containing protein</fullName>
    </recommendedName>
</protein>
<feature type="transmembrane region" description="Helical" evidence="2">
    <location>
        <begin position="33"/>
        <end position="51"/>
    </location>
</feature>
<proteinExistence type="predicted"/>
<feature type="transmembrane region" description="Helical" evidence="2">
    <location>
        <begin position="169"/>
        <end position="186"/>
    </location>
</feature>
<sequence>MPGQEKPPQPEKYIPSSSPQIPKGDVESYIGRWILGIVGVVAILFGTSFFLKYAFENGLIGPAGRVAMGVVGGVLLIFLGEYLRPRLVKYSFILSGGGLGLLYLSTYGAFWYYDFIGQGTAFGFMSLITLFGVVLAVWVDAIPISAISIFGGFLTPFLLSTGVSNDFGFFMYLAILNLTVLAVAFFKKWHALIQLGFVLTILNFISWYGSYYKTEKLFFAIFVLSAFYVIYALAGVIANIANKKLADSNDLFILTTNPAWYFGWLYFLLQAKYELSLGFIAVILGAFYILLAYIASNLRSEDKKLTLFLGAIAVVFLTIAIPLELKQNAITIAWAIEAALLFALGAYLRNEGMRIFSLGVLIISLIRLFAYDSLNLQLNSFIIFFNKRFFTYLMIILGSSLMAYIAIQNREKFTQFEKGTQFFLATVLNLLILIAITSEISYFFEAKLYSLNNDMRSKQEQSFVPGNYYNDSYNVYQNQLTEQHKSVTNRKNATISVFWTLYAILLITLGIMKRSAYLRWTALILFGITIGKVFLVDLTVLSPPLRIMSFMVLGVILLLASYLYFKFRSRLEGASQKLTI</sequence>
<comment type="caution">
    <text evidence="3">The sequence shown here is derived from an EMBL/GenBank/DDBJ whole genome shotgun (WGS) entry which is preliminary data.</text>
</comment>
<feature type="transmembrane region" description="Helical" evidence="2">
    <location>
        <begin position="547"/>
        <end position="565"/>
    </location>
</feature>
<feature type="transmembrane region" description="Helical" evidence="2">
    <location>
        <begin position="90"/>
        <end position="113"/>
    </location>
</feature>
<reference evidence="3 4" key="1">
    <citation type="journal article" date="2016" name="Nat. Commun.">
        <title>Thousands of microbial genomes shed light on interconnected biogeochemical processes in an aquifer system.</title>
        <authorList>
            <person name="Anantharaman K."/>
            <person name="Brown C.T."/>
            <person name="Hug L.A."/>
            <person name="Sharon I."/>
            <person name="Castelle C.J."/>
            <person name="Probst A.J."/>
            <person name="Thomas B.C."/>
            <person name="Singh A."/>
            <person name="Wilkins M.J."/>
            <person name="Karaoz U."/>
            <person name="Brodie E.L."/>
            <person name="Williams K.H."/>
            <person name="Hubbard S.S."/>
            <person name="Banfield J.F."/>
        </authorList>
    </citation>
    <scope>NUCLEOTIDE SEQUENCE [LARGE SCALE GENOMIC DNA]</scope>
</reference>
<feature type="transmembrane region" description="Helical" evidence="2">
    <location>
        <begin position="305"/>
        <end position="323"/>
    </location>
</feature>
<name>A0A1F5WRK3_9BACT</name>
<evidence type="ECO:0000256" key="1">
    <source>
        <dbReference type="SAM" id="MobiDB-lite"/>
    </source>
</evidence>
<evidence type="ECO:0008006" key="5">
    <source>
        <dbReference type="Google" id="ProtNLM"/>
    </source>
</evidence>